<dbReference type="STRING" id="1678841.TBC1_111030"/>
<accession>A0A0S7BQI4</accession>
<dbReference type="AlphaFoldDB" id="A0A0S7BQI4"/>
<protein>
    <submittedName>
        <fullName evidence="1">Uncharacterized protein</fullName>
    </submittedName>
</protein>
<dbReference type="EMBL" id="DF968182">
    <property type="protein sequence ID" value="GAP42890.1"/>
    <property type="molecule type" value="Genomic_DNA"/>
</dbReference>
<keyword evidence="2" id="KW-1185">Reference proteome</keyword>
<proteinExistence type="predicted"/>
<sequence length="47" mass="5254">MGSRVLEGISKLDFPSDGRVFFEFLPGDKAILATFGNQLLLWNIPQD</sequence>
<organism evidence="1">
    <name type="scientific">Lentimicrobium saccharophilum</name>
    <dbReference type="NCBI Taxonomy" id="1678841"/>
    <lineage>
        <taxon>Bacteria</taxon>
        <taxon>Pseudomonadati</taxon>
        <taxon>Bacteroidota</taxon>
        <taxon>Bacteroidia</taxon>
        <taxon>Bacteroidales</taxon>
        <taxon>Lentimicrobiaceae</taxon>
        <taxon>Lentimicrobium</taxon>
    </lineage>
</organism>
<name>A0A0S7BQI4_9BACT</name>
<evidence type="ECO:0000313" key="2">
    <source>
        <dbReference type="Proteomes" id="UP000053091"/>
    </source>
</evidence>
<reference evidence="1" key="1">
    <citation type="journal article" date="2015" name="Genome Announc.">
        <title>Draft Genome Sequence of Bacteroidales Strain TBC1, a Novel Isolate from a Methanogenic Wastewater Treatment System.</title>
        <authorList>
            <person name="Tourlousse D.M."/>
            <person name="Matsuura N."/>
            <person name="Sun L."/>
            <person name="Toyonaga M."/>
            <person name="Kuroda K."/>
            <person name="Ohashi A."/>
            <person name="Cruz R."/>
            <person name="Yamaguchi T."/>
            <person name="Sekiguchi Y."/>
        </authorList>
    </citation>
    <scope>NUCLEOTIDE SEQUENCE [LARGE SCALE GENOMIC DNA]</scope>
    <source>
        <strain evidence="1">TBC1</strain>
    </source>
</reference>
<evidence type="ECO:0000313" key="1">
    <source>
        <dbReference type="EMBL" id="GAP42890.1"/>
    </source>
</evidence>
<gene>
    <name evidence="1" type="ORF">TBC1_111030</name>
</gene>
<dbReference type="Proteomes" id="UP000053091">
    <property type="component" value="Unassembled WGS sequence"/>
</dbReference>